<organism evidence="4 5">
    <name type="scientific">Paramarasmius palmivorus</name>
    <dbReference type="NCBI Taxonomy" id="297713"/>
    <lineage>
        <taxon>Eukaryota</taxon>
        <taxon>Fungi</taxon>
        <taxon>Dikarya</taxon>
        <taxon>Basidiomycota</taxon>
        <taxon>Agaricomycotina</taxon>
        <taxon>Agaricomycetes</taxon>
        <taxon>Agaricomycetidae</taxon>
        <taxon>Agaricales</taxon>
        <taxon>Marasmiineae</taxon>
        <taxon>Marasmiaceae</taxon>
        <taxon>Paramarasmius</taxon>
    </lineage>
</organism>
<protein>
    <recommendedName>
        <fullName evidence="3">Thioesterase domain-containing protein</fullName>
    </recommendedName>
</protein>
<dbReference type="AlphaFoldDB" id="A0AAW0BXA5"/>
<name>A0AAW0BXA5_9AGAR</name>
<dbReference type="Proteomes" id="UP001383192">
    <property type="component" value="Unassembled WGS sequence"/>
</dbReference>
<gene>
    <name evidence="4" type="ORF">VNI00_013672</name>
</gene>
<evidence type="ECO:0000256" key="1">
    <source>
        <dbReference type="ARBA" id="ARBA00008324"/>
    </source>
</evidence>
<dbReference type="PANTHER" id="PTHR21660">
    <property type="entry name" value="THIOESTERASE SUPERFAMILY MEMBER-RELATED"/>
    <property type="match status" value="1"/>
</dbReference>
<dbReference type="Gene3D" id="3.10.129.10">
    <property type="entry name" value="Hotdog Thioesterase"/>
    <property type="match status" value="1"/>
</dbReference>
<sequence length="194" mass="21123">MSSDQIALASTIKAFHYENRLRGFAVYLLDRLVVEEISRCSGFDGEEDGPGEEGKKQVKVVCSITVDEDMTNNKNTLHGGCAAYLLDMCTSIAVLASQRGASAPGTTTQPGPQIDELPAIDASTSQTISTTYQSPALLGDKLRITSRTLRVGRRSASVRCEIWNLTRRKLCVSGEQVKALFEPQQCEGHEKAKL</sequence>
<evidence type="ECO:0000256" key="2">
    <source>
        <dbReference type="ARBA" id="ARBA00022801"/>
    </source>
</evidence>
<keyword evidence="2" id="KW-0378">Hydrolase</keyword>
<dbReference type="InterPro" id="IPR029069">
    <property type="entry name" value="HotDog_dom_sf"/>
</dbReference>
<dbReference type="SUPFAM" id="SSF54637">
    <property type="entry name" value="Thioesterase/thiol ester dehydrase-isomerase"/>
    <property type="match status" value="1"/>
</dbReference>
<dbReference type="GO" id="GO:0047617">
    <property type="term" value="F:fatty acyl-CoA hydrolase activity"/>
    <property type="evidence" value="ECO:0007669"/>
    <property type="project" value="InterPro"/>
</dbReference>
<dbReference type="InterPro" id="IPR039298">
    <property type="entry name" value="ACOT13"/>
</dbReference>
<comment type="similarity">
    <text evidence="1">Belongs to the thioesterase PaaI family.</text>
</comment>
<keyword evidence="5" id="KW-1185">Reference proteome</keyword>
<accession>A0AAW0BXA5</accession>
<comment type="caution">
    <text evidence="4">The sequence shown here is derived from an EMBL/GenBank/DDBJ whole genome shotgun (WGS) entry which is preliminary data.</text>
</comment>
<evidence type="ECO:0000259" key="3">
    <source>
        <dbReference type="Pfam" id="PF03061"/>
    </source>
</evidence>
<feature type="domain" description="Thioesterase" evidence="3">
    <location>
        <begin position="75"/>
        <end position="171"/>
    </location>
</feature>
<dbReference type="CDD" id="cd03443">
    <property type="entry name" value="PaaI_thioesterase"/>
    <property type="match status" value="1"/>
</dbReference>
<dbReference type="InterPro" id="IPR006683">
    <property type="entry name" value="Thioestr_dom"/>
</dbReference>
<evidence type="ECO:0000313" key="5">
    <source>
        <dbReference type="Proteomes" id="UP001383192"/>
    </source>
</evidence>
<evidence type="ECO:0000313" key="4">
    <source>
        <dbReference type="EMBL" id="KAK7031072.1"/>
    </source>
</evidence>
<dbReference type="PANTHER" id="PTHR21660:SF1">
    <property type="entry name" value="ACYL-COENZYME A THIOESTERASE 13"/>
    <property type="match status" value="1"/>
</dbReference>
<proteinExistence type="inferred from homology"/>
<dbReference type="Pfam" id="PF03061">
    <property type="entry name" value="4HBT"/>
    <property type="match status" value="1"/>
</dbReference>
<reference evidence="4 5" key="1">
    <citation type="submission" date="2024-01" db="EMBL/GenBank/DDBJ databases">
        <title>A draft genome for a cacao thread blight-causing isolate of Paramarasmius palmivorus.</title>
        <authorList>
            <person name="Baruah I.K."/>
            <person name="Bukari Y."/>
            <person name="Amoako-Attah I."/>
            <person name="Meinhardt L.W."/>
            <person name="Bailey B.A."/>
            <person name="Cohen S.P."/>
        </authorList>
    </citation>
    <scope>NUCLEOTIDE SEQUENCE [LARGE SCALE GENOMIC DNA]</scope>
    <source>
        <strain evidence="4 5">GH-12</strain>
    </source>
</reference>
<dbReference type="EMBL" id="JAYKXP010000071">
    <property type="protein sequence ID" value="KAK7031072.1"/>
    <property type="molecule type" value="Genomic_DNA"/>
</dbReference>